<dbReference type="RefSeq" id="WP_220248185.1">
    <property type="nucleotide sequence ID" value="NZ_JAICCF010000001.1"/>
</dbReference>
<comment type="caution">
    <text evidence="3">The sequence shown here is derived from an EMBL/GenBank/DDBJ whole genome shotgun (WGS) entry which is preliminary data.</text>
</comment>
<sequence>MNPMMQTHLPLWTKIQAFSFDNGTAVNTFAKKLAAEQQWTPDFTRRAIEEYKKFMLLCCISPTGAAPSNVVDEVWHLHLTYTQSYWTDFCKNTLGRDVHHYPSDGGTSEDYRHLAWYKRTRQLYRNIFETTPPEDIWPTPIDYVSIPDYPPVEWTTKLTVTFSMLALLPFLFSGMVYGELFPFYLKGPQFIWFFALFALSLLTIYLIYHIRSQEQVNRLLTAHFPEDASPFHIAAFVYGKGRAVQTGIVDLMKRGLLLTSKEGVFTVNKAGYIPQQQEKNPLIPGFELEDDQTEVDYKAISERWYTPADASHPIFIAMDQFASRNSGFIGLLHVLLYGVPVIRILQGWIHHKPFGYLIIGIILTAILCRVISRGCRRDLSMYKTAKALYEHKYGKPEEETDPVVHQFAVKGLSAVRDIPDVALLAGVFAAYSTVSFRNTFGEPEKKDFGGASGCGSSGSSCGSGGSSCGGSSCGGGCGGCGGGGD</sequence>
<evidence type="ECO:0000256" key="1">
    <source>
        <dbReference type="SAM" id="MobiDB-lite"/>
    </source>
</evidence>
<keyword evidence="4" id="KW-1185">Reference proteome</keyword>
<dbReference type="EMBL" id="JAICCF010000001">
    <property type="protein sequence ID" value="MBW8682952.1"/>
    <property type="molecule type" value="Genomic_DNA"/>
</dbReference>
<keyword evidence="2" id="KW-0472">Membrane</keyword>
<proteinExistence type="predicted"/>
<organism evidence="3 4">
    <name type="scientific">Chitinophaga rhizophila</name>
    <dbReference type="NCBI Taxonomy" id="2866212"/>
    <lineage>
        <taxon>Bacteria</taxon>
        <taxon>Pseudomonadati</taxon>
        <taxon>Bacteroidota</taxon>
        <taxon>Chitinophagia</taxon>
        <taxon>Chitinophagales</taxon>
        <taxon>Chitinophagaceae</taxon>
        <taxon>Chitinophaga</taxon>
    </lineage>
</organism>
<feature type="transmembrane region" description="Helical" evidence="2">
    <location>
        <begin position="158"/>
        <end position="178"/>
    </location>
</feature>
<feature type="transmembrane region" description="Helical" evidence="2">
    <location>
        <begin position="354"/>
        <end position="372"/>
    </location>
</feature>
<evidence type="ECO:0000256" key="2">
    <source>
        <dbReference type="SAM" id="Phobius"/>
    </source>
</evidence>
<evidence type="ECO:0000313" key="3">
    <source>
        <dbReference type="EMBL" id="MBW8682952.1"/>
    </source>
</evidence>
<gene>
    <name evidence="3" type="ORF">K1Y79_01280</name>
</gene>
<evidence type="ECO:0008006" key="5">
    <source>
        <dbReference type="Google" id="ProtNLM"/>
    </source>
</evidence>
<protein>
    <recommendedName>
        <fullName evidence="5">TIGR04222 domain-containing membrane protein</fullName>
    </recommendedName>
</protein>
<evidence type="ECO:0000313" key="4">
    <source>
        <dbReference type="Proteomes" id="UP000812961"/>
    </source>
</evidence>
<feature type="transmembrane region" description="Helical" evidence="2">
    <location>
        <begin position="328"/>
        <end position="348"/>
    </location>
</feature>
<accession>A0ABS7G8C9</accession>
<keyword evidence="2" id="KW-0812">Transmembrane</keyword>
<keyword evidence="2" id="KW-1133">Transmembrane helix</keyword>
<feature type="region of interest" description="Disordered" evidence="1">
    <location>
        <begin position="458"/>
        <end position="485"/>
    </location>
</feature>
<name>A0ABS7G8C9_9BACT</name>
<feature type="transmembrane region" description="Helical" evidence="2">
    <location>
        <begin position="190"/>
        <end position="208"/>
    </location>
</feature>
<reference evidence="3 4" key="1">
    <citation type="submission" date="2021-08" db="EMBL/GenBank/DDBJ databases">
        <title>The genome sequence of Chitinophaga sp. B61.</title>
        <authorList>
            <person name="Zhang X."/>
        </authorList>
    </citation>
    <scope>NUCLEOTIDE SEQUENCE [LARGE SCALE GENOMIC DNA]</scope>
    <source>
        <strain evidence="3 4">B61</strain>
    </source>
</reference>
<dbReference type="Proteomes" id="UP000812961">
    <property type="component" value="Unassembled WGS sequence"/>
</dbReference>